<accession>A0AAV3PPS2</accession>
<dbReference type="Pfam" id="PF14510">
    <property type="entry name" value="ABC_trans_N"/>
    <property type="match status" value="1"/>
</dbReference>
<keyword evidence="3" id="KW-1185">Reference proteome</keyword>
<evidence type="ECO:0000259" key="1">
    <source>
        <dbReference type="Pfam" id="PF14510"/>
    </source>
</evidence>
<gene>
    <name evidence="2" type="ORF">LIER_44105</name>
</gene>
<dbReference type="Proteomes" id="UP001454036">
    <property type="component" value="Unassembled WGS sequence"/>
</dbReference>
<dbReference type="PANTHER" id="PTHR48040">
    <property type="entry name" value="PLEIOTROPIC DRUG RESISTANCE PROTEIN 1-LIKE ISOFORM X1"/>
    <property type="match status" value="1"/>
</dbReference>
<evidence type="ECO:0000313" key="2">
    <source>
        <dbReference type="EMBL" id="GAA0153056.1"/>
    </source>
</evidence>
<feature type="domain" description="Pleiotropic ABC efflux transporter N-terminal" evidence="1">
    <location>
        <begin position="11"/>
        <end position="58"/>
    </location>
</feature>
<comment type="caution">
    <text evidence="2">The sequence shown here is derived from an EMBL/GenBank/DDBJ whole genome shotgun (WGS) entry which is preliminary data.</text>
</comment>
<name>A0AAV3PPS2_LITER</name>
<evidence type="ECO:0000313" key="3">
    <source>
        <dbReference type="Proteomes" id="UP001454036"/>
    </source>
</evidence>
<reference evidence="2 3" key="1">
    <citation type="submission" date="2024-01" db="EMBL/GenBank/DDBJ databases">
        <title>The complete chloroplast genome sequence of Lithospermum erythrorhizon: insights into the phylogenetic relationship among Boraginaceae species and the maternal lineages of purple gromwells.</title>
        <authorList>
            <person name="Okada T."/>
            <person name="Watanabe K."/>
        </authorList>
    </citation>
    <scope>NUCLEOTIDE SEQUENCE [LARGE SCALE GENOMIC DNA]</scope>
</reference>
<organism evidence="2 3">
    <name type="scientific">Lithospermum erythrorhizon</name>
    <name type="common">Purple gromwell</name>
    <name type="synonym">Lithospermum officinale var. erythrorhizon</name>
    <dbReference type="NCBI Taxonomy" id="34254"/>
    <lineage>
        <taxon>Eukaryota</taxon>
        <taxon>Viridiplantae</taxon>
        <taxon>Streptophyta</taxon>
        <taxon>Embryophyta</taxon>
        <taxon>Tracheophyta</taxon>
        <taxon>Spermatophyta</taxon>
        <taxon>Magnoliopsida</taxon>
        <taxon>eudicotyledons</taxon>
        <taxon>Gunneridae</taxon>
        <taxon>Pentapetalae</taxon>
        <taxon>asterids</taxon>
        <taxon>lamiids</taxon>
        <taxon>Boraginales</taxon>
        <taxon>Boraginaceae</taxon>
        <taxon>Boraginoideae</taxon>
        <taxon>Lithospermeae</taxon>
        <taxon>Lithospermum</taxon>
    </lineage>
</organism>
<proteinExistence type="predicted"/>
<sequence length="84" mass="9950">METNLRAGEEYNERFLRRLRERFDRVEVDIPKVEVRFEHLSIEGDAYLGTRALPTLPNSVLNVIEVASLTFRLHYCKLPIDFRD</sequence>
<dbReference type="PANTHER" id="PTHR48040:SF60">
    <property type="entry name" value="ABC TRANSPORTER DOMAIN-CONTAINING PROTEIN"/>
    <property type="match status" value="1"/>
</dbReference>
<protein>
    <recommendedName>
        <fullName evidence="1">Pleiotropic ABC efflux transporter N-terminal domain-containing protein</fullName>
    </recommendedName>
</protein>
<dbReference type="AlphaFoldDB" id="A0AAV3PPS2"/>
<dbReference type="InterPro" id="IPR029481">
    <property type="entry name" value="ABC_trans_N"/>
</dbReference>
<dbReference type="EMBL" id="BAABME010048543">
    <property type="protein sequence ID" value="GAA0153056.1"/>
    <property type="molecule type" value="Genomic_DNA"/>
</dbReference>